<keyword evidence="3" id="KW-0411">Iron-sulfur</keyword>
<dbReference type="PROSITE" id="PS00198">
    <property type="entry name" value="4FE4S_FER_1"/>
    <property type="match status" value="2"/>
</dbReference>
<organism evidence="5 6">
    <name type="scientific">Vibrio algarum</name>
    <dbReference type="NCBI Taxonomy" id="3020714"/>
    <lineage>
        <taxon>Bacteria</taxon>
        <taxon>Pseudomonadati</taxon>
        <taxon>Pseudomonadota</taxon>
        <taxon>Gammaproteobacteria</taxon>
        <taxon>Vibrionales</taxon>
        <taxon>Vibrionaceae</taxon>
        <taxon>Vibrio</taxon>
    </lineage>
</organism>
<dbReference type="RefSeq" id="WP_272138877.1">
    <property type="nucleotide sequence ID" value="NZ_JAQLOI010000003.1"/>
</dbReference>
<evidence type="ECO:0000313" key="5">
    <source>
        <dbReference type="EMBL" id="MDB1125299.1"/>
    </source>
</evidence>
<dbReference type="InterPro" id="IPR017896">
    <property type="entry name" value="4Fe4S_Fe-S-bd"/>
</dbReference>
<evidence type="ECO:0000313" key="6">
    <source>
        <dbReference type="Proteomes" id="UP001210678"/>
    </source>
</evidence>
<sequence>MPVKNINTDDCIGCGTCVESCPMDVFRLDTSDKQLEVSPCSDGCPLGLNQREYHYLIKMNQLDDAALALQARHPMPSITGRVCPHPCETACTRSQVDEAININGLEEYLGDYVLNNGQVAVTASGDKVAVIGSGPAGLSAAYNLTLKGYQVTVFEKEAKPGGLLQYSIPAFRLSNQIIEQQIEFYKKMGIEFKTGVTVGKDISKSELESQGFKAFIAATGAAKPMKLNVPGADASGINTAIQFLKDVRTGDAEAAPQRVAIIGGGSVALDAARTAIRLGAKEVHVICLERIEPGHKDNMLALTEEIQDAKDEGVVFHTQRSVSSFSVEDGKISGVSLVECSSTRNEDMSFNPCLGSEIVEEFGLDGIILAIGQTADAEIVPQEVATTERGYIKANQNTLHVDANMFAAGDGVTGPTTVVVALASGKKAAQTVDRFLKDEGLEVTPALSREIAKDVPKGNNLYIEQRQERVAVDVDIRVKNFEETIKSLTYQQAQREAERCLTCGSKSTIAFVDDCQVCRLCAHYCPADCIEITDGAYVSSLHNFDVVTLGTALNK</sequence>
<reference evidence="5 6" key="1">
    <citation type="submission" date="2023-01" db="EMBL/GenBank/DDBJ databases">
        <title>Vibrio sp. KJ40-1 sp.nov, isolated from marine algae.</title>
        <authorList>
            <person name="Butt M."/>
            <person name="Kim J.M.J."/>
            <person name="Jeon C.O.C."/>
        </authorList>
    </citation>
    <scope>NUCLEOTIDE SEQUENCE [LARGE SCALE GENOMIC DNA]</scope>
    <source>
        <strain evidence="5 6">KJ40-1</strain>
    </source>
</reference>
<dbReference type="PROSITE" id="PS51379">
    <property type="entry name" value="4FE4S_FER_2"/>
    <property type="match status" value="2"/>
</dbReference>
<evidence type="ECO:0000256" key="3">
    <source>
        <dbReference type="ARBA" id="ARBA00023014"/>
    </source>
</evidence>
<feature type="domain" description="4Fe-4S ferredoxin-type" evidence="4">
    <location>
        <begin position="1"/>
        <end position="31"/>
    </location>
</feature>
<proteinExistence type="predicted"/>
<keyword evidence="2" id="KW-0408">Iron</keyword>
<dbReference type="InterPro" id="IPR017900">
    <property type="entry name" value="4Fe4S_Fe_S_CS"/>
</dbReference>
<dbReference type="PANTHER" id="PTHR42783:SF3">
    <property type="entry name" value="GLUTAMATE SYNTHASE [NADPH] SMALL CHAIN-RELATED"/>
    <property type="match status" value="1"/>
</dbReference>
<dbReference type="PANTHER" id="PTHR42783">
    <property type="entry name" value="GLUTAMATE SYNTHASE [NADPH] SMALL CHAIN"/>
    <property type="match status" value="1"/>
</dbReference>
<gene>
    <name evidence="5" type="ORF">PGX00_17250</name>
</gene>
<dbReference type="Gene3D" id="3.50.50.60">
    <property type="entry name" value="FAD/NAD(P)-binding domain"/>
    <property type="match status" value="2"/>
</dbReference>
<keyword evidence="6" id="KW-1185">Reference proteome</keyword>
<dbReference type="SUPFAM" id="SSF51971">
    <property type="entry name" value="Nucleotide-binding domain"/>
    <property type="match status" value="1"/>
</dbReference>
<evidence type="ECO:0000256" key="2">
    <source>
        <dbReference type="ARBA" id="ARBA00023004"/>
    </source>
</evidence>
<dbReference type="InterPro" id="IPR036188">
    <property type="entry name" value="FAD/NAD-bd_sf"/>
</dbReference>
<dbReference type="Gene3D" id="1.10.1060.10">
    <property type="entry name" value="Alpha-helical ferredoxin"/>
    <property type="match status" value="1"/>
</dbReference>
<evidence type="ECO:0000256" key="1">
    <source>
        <dbReference type="ARBA" id="ARBA00022723"/>
    </source>
</evidence>
<feature type="domain" description="4Fe-4S ferredoxin-type" evidence="4">
    <location>
        <begin position="505"/>
        <end position="535"/>
    </location>
</feature>
<dbReference type="Pfam" id="PF14691">
    <property type="entry name" value="Fer4_20"/>
    <property type="match status" value="1"/>
</dbReference>
<dbReference type="InterPro" id="IPR028261">
    <property type="entry name" value="DPD_II"/>
</dbReference>
<keyword evidence="1" id="KW-0479">Metal-binding</keyword>
<name>A0ABT4YUP3_9VIBR</name>
<evidence type="ECO:0000259" key="4">
    <source>
        <dbReference type="PROSITE" id="PS51379"/>
    </source>
</evidence>
<dbReference type="InterPro" id="IPR023753">
    <property type="entry name" value="FAD/NAD-binding_dom"/>
</dbReference>
<accession>A0ABT4YUP3</accession>
<dbReference type="EMBL" id="JAQLOI010000003">
    <property type="protein sequence ID" value="MDB1125299.1"/>
    <property type="molecule type" value="Genomic_DNA"/>
</dbReference>
<dbReference type="InterPro" id="IPR009051">
    <property type="entry name" value="Helical_ferredxn"/>
</dbReference>
<protein>
    <submittedName>
        <fullName evidence="5">FAD-dependent oxidoreductase</fullName>
    </submittedName>
</protein>
<dbReference type="Pfam" id="PF07992">
    <property type="entry name" value="Pyr_redox_2"/>
    <property type="match status" value="1"/>
</dbReference>
<dbReference type="Proteomes" id="UP001210678">
    <property type="component" value="Unassembled WGS sequence"/>
</dbReference>
<dbReference type="PRINTS" id="PR00419">
    <property type="entry name" value="ADXRDTASE"/>
</dbReference>
<comment type="caution">
    <text evidence="5">The sequence shown here is derived from an EMBL/GenBank/DDBJ whole genome shotgun (WGS) entry which is preliminary data.</text>
</comment>
<dbReference type="SUPFAM" id="SSF54862">
    <property type="entry name" value="4Fe-4S ferredoxins"/>
    <property type="match status" value="1"/>
</dbReference>
<dbReference type="Pfam" id="PF00037">
    <property type="entry name" value="Fer4"/>
    <property type="match status" value="1"/>
</dbReference>
<dbReference type="SUPFAM" id="SSF46548">
    <property type="entry name" value="alpha-helical ferredoxin"/>
    <property type="match status" value="1"/>
</dbReference>